<dbReference type="Proteomes" id="UP000019118">
    <property type="component" value="Unassembled WGS sequence"/>
</dbReference>
<dbReference type="Proteomes" id="UP000030742">
    <property type="component" value="Unassembled WGS sequence"/>
</dbReference>
<gene>
    <name evidence="4" type="primary">109541990</name>
    <name evidence="3" type="ORF">D910_08123</name>
    <name evidence="2" type="ORF">YQE_10006</name>
</gene>
<protein>
    <submittedName>
        <fullName evidence="1 4">Uncharacterized protein</fullName>
    </submittedName>
</protein>
<keyword evidence="5" id="KW-1185">Reference proteome</keyword>
<dbReference type="InterPro" id="IPR019174">
    <property type="entry name" value="NADH_DH_b-subcmplx_su6"/>
</dbReference>
<dbReference type="PANTHER" id="PTHR21106">
    <property type="entry name" value="NADH DEHYDROGENASE [UBIQUINONE] 1 BETA SUBCOMPLEX SUBUNIT 6"/>
    <property type="match status" value="1"/>
</dbReference>
<dbReference type="PANTHER" id="PTHR21106:SF2">
    <property type="entry name" value="NADH DEHYDROGENASE [UBIQUINONE] 1 BETA SUBCOMPLEX SUBUNIT 6"/>
    <property type="match status" value="1"/>
</dbReference>
<dbReference type="EMBL" id="KB741166">
    <property type="protein sequence ID" value="ENN73379.1"/>
    <property type="molecule type" value="Genomic_DNA"/>
</dbReference>
<dbReference type="EMBL" id="KB632257">
    <property type="protein sequence ID" value="ERL90777.1"/>
    <property type="molecule type" value="Genomic_DNA"/>
</dbReference>
<evidence type="ECO:0000313" key="2">
    <source>
        <dbReference type="EMBL" id="ENN73379.1"/>
    </source>
</evidence>
<reference evidence="5 6" key="2">
    <citation type="journal article" date="2013" name="Genome Biol.">
        <title>Draft genome of the mountain pine beetle, Dendroctonus ponderosae Hopkins, a major forest pest.</title>
        <authorList>
            <person name="Keeling C.I."/>
            <person name="Yuen M.M."/>
            <person name="Liao N.Y."/>
            <person name="Docking T.R."/>
            <person name="Chan S.K."/>
            <person name="Taylor G.A."/>
            <person name="Palmquist D.L."/>
            <person name="Jackman S.D."/>
            <person name="Nguyen A."/>
            <person name="Li M."/>
            <person name="Henderson H."/>
            <person name="Janes J.K."/>
            <person name="Zhao Y."/>
            <person name="Pandoh P."/>
            <person name="Moore R."/>
            <person name="Sperling F.A."/>
            <person name="Huber D.P."/>
            <person name="Birol I."/>
            <person name="Jones S.J."/>
            <person name="Bohlmann J."/>
        </authorList>
    </citation>
    <scope>NUCLEOTIDE SEQUENCE</scope>
</reference>
<evidence type="ECO:0000313" key="4">
    <source>
        <dbReference type="EnsemblMetazoa" id="XP_019766570.1"/>
    </source>
</evidence>
<dbReference type="GO" id="GO:0005739">
    <property type="term" value="C:mitochondrion"/>
    <property type="evidence" value="ECO:0007669"/>
    <property type="project" value="GOC"/>
</dbReference>
<organism evidence="1">
    <name type="scientific">Dendroctonus ponderosae</name>
    <name type="common">Mountain pine beetle</name>
    <dbReference type="NCBI Taxonomy" id="77166"/>
    <lineage>
        <taxon>Eukaryota</taxon>
        <taxon>Metazoa</taxon>
        <taxon>Ecdysozoa</taxon>
        <taxon>Arthropoda</taxon>
        <taxon>Hexapoda</taxon>
        <taxon>Insecta</taxon>
        <taxon>Pterygota</taxon>
        <taxon>Neoptera</taxon>
        <taxon>Endopterygota</taxon>
        <taxon>Coleoptera</taxon>
        <taxon>Polyphaga</taxon>
        <taxon>Cucujiformia</taxon>
        <taxon>Curculionidae</taxon>
        <taxon>Scolytinae</taxon>
        <taxon>Dendroctonus</taxon>
    </lineage>
</organism>
<dbReference type="OrthoDB" id="5824032at2759"/>
<proteinExistence type="evidence at transcript level"/>
<dbReference type="Pfam" id="PF09782">
    <property type="entry name" value="NDUF_B6"/>
    <property type="match status" value="1"/>
</dbReference>
<evidence type="ECO:0000313" key="6">
    <source>
        <dbReference type="Proteomes" id="UP000030742"/>
    </source>
</evidence>
<name>J3JVU1_DENPD</name>
<dbReference type="KEGG" id="dpa:109541990"/>
<evidence type="ECO:0000313" key="5">
    <source>
        <dbReference type="Proteomes" id="UP000019118"/>
    </source>
</evidence>
<dbReference type="HOGENOM" id="CLU_117330_0_0_1"/>
<accession>J3JVU1</accession>
<dbReference type="EnsemblMetazoa" id="XM_019911011.1">
    <property type="protein sequence ID" value="XP_019766570.1"/>
    <property type="gene ID" value="LOC109541990"/>
</dbReference>
<dbReference type="STRING" id="77166.J3JVU1"/>
<evidence type="ECO:0000313" key="1">
    <source>
        <dbReference type="EMBL" id="AEE62321.1"/>
    </source>
</evidence>
<reference evidence="4" key="3">
    <citation type="submission" date="2024-08" db="UniProtKB">
        <authorList>
            <consortium name="EnsemblMetazoa"/>
        </authorList>
    </citation>
    <scope>IDENTIFICATION</scope>
</reference>
<dbReference type="GO" id="GO:0006120">
    <property type="term" value="P:mitochondrial electron transport, NADH to ubiquinone"/>
    <property type="evidence" value="ECO:0007669"/>
    <property type="project" value="InterPro"/>
</dbReference>
<dbReference type="AlphaFoldDB" id="J3JVU1"/>
<evidence type="ECO:0000313" key="3">
    <source>
        <dbReference type="EMBL" id="ERL90777.1"/>
    </source>
</evidence>
<dbReference type="OMA" id="IRFWTGK"/>
<reference evidence="1" key="1">
    <citation type="journal article" date="2012" name="Insect Biochem. Mol. Biol.">
        <title>Transcriptome and full-length cDNA resources for the mountain pine beetle, Dendroctonus ponderosae Hopkins, a major insect pest of pine forests.</title>
        <authorList>
            <person name="Keeling C.I."/>
            <person name="Henderson H."/>
            <person name="Li M."/>
            <person name="Yuen M."/>
            <person name="Clark E.L."/>
            <person name="Fraser J.D."/>
            <person name="Huber D.P."/>
            <person name="Liao N.Y."/>
            <person name="Roderick Docking T."/>
            <person name="Birol I."/>
            <person name="Chan S.K."/>
            <person name="Taylor G.A."/>
            <person name="Palmquist D."/>
            <person name="Jones S.J."/>
            <person name="Bohlmann J."/>
        </authorList>
    </citation>
    <scope>NUCLEOTIDE SEQUENCE</scope>
    <source>
        <tissue evidence="1">Midgut and adhering fatbody of emerged adults of both sexes after feeding on lodgepole pine for up to 64 h</tissue>
    </source>
</reference>
<sequence>MSVSSDTGGVKPMKIAGRFVNERERLAGMSDAERAWRKQWLQDQVLAPNEPRHVPEIYEATRNPFRRLYRWPMNQVMKVLVPVIGAEKAHTFRGVSSVLTLSVLAGYWLYYNYKYHSNEWQRSGGWKSYTARKAVLPGDPGYPAVSDRTQGADYASRGFKDFHLDI</sequence>
<dbReference type="EMBL" id="BT127359">
    <property type="protein sequence ID" value="AEE62321.1"/>
    <property type="molecule type" value="mRNA"/>
</dbReference>